<evidence type="ECO:0000313" key="2">
    <source>
        <dbReference type="EMBL" id="RNI23035.1"/>
    </source>
</evidence>
<organism evidence="2 3">
    <name type="scientific">Flexivirga caeni</name>
    <dbReference type="NCBI Taxonomy" id="2294115"/>
    <lineage>
        <taxon>Bacteria</taxon>
        <taxon>Bacillati</taxon>
        <taxon>Actinomycetota</taxon>
        <taxon>Actinomycetes</taxon>
        <taxon>Micrococcales</taxon>
        <taxon>Dermacoccaceae</taxon>
        <taxon>Flexivirga</taxon>
    </lineage>
</organism>
<reference evidence="2 3" key="1">
    <citation type="submission" date="2018-11" db="EMBL/GenBank/DDBJ databases">
        <title>Draft genome of Simplicispira Flexivirga sp. BO-16.</title>
        <authorList>
            <person name="Im W.T."/>
        </authorList>
    </citation>
    <scope>NUCLEOTIDE SEQUENCE [LARGE SCALE GENOMIC DNA]</scope>
    <source>
        <strain evidence="2 3">BO-16</strain>
    </source>
</reference>
<dbReference type="AlphaFoldDB" id="A0A3M9MCV3"/>
<feature type="domain" description="DUF4439" evidence="1">
    <location>
        <begin position="177"/>
        <end position="300"/>
    </location>
</feature>
<dbReference type="SUPFAM" id="SSF47240">
    <property type="entry name" value="Ferritin-like"/>
    <property type="match status" value="1"/>
</dbReference>
<accession>A0A3M9MCV3</accession>
<proteinExistence type="predicted"/>
<dbReference type="InterPro" id="IPR009078">
    <property type="entry name" value="Ferritin-like_SF"/>
</dbReference>
<dbReference type="OrthoDB" id="5146090at2"/>
<comment type="caution">
    <text evidence="2">The sequence shown here is derived from an EMBL/GenBank/DDBJ whole genome shotgun (WGS) entry which is preliminary data.</text>
</comment>
<dbReference type="Gene3D" id="1.20.1260.10">
    <property type="match status" value="1"/>
</dbReference>
<dbReference type="InterPro" id="IPR012347">
    <property type="entry name" value="Ferritin-like"/>
</dbReference>
<protein>
    <submittedName>
        <fullName evidence="2">DUF4439 domain-containing protein</fullName>
    </submittedName>
</protein>
<keyword evidence="3" id="KW-1185">Reference proteome</keyword>
<dbReference type="RefSeq" id="WP_123270910.1">
    <property type="nucleotide sequence ID" value="NZ_RJJQ01000006.1"/>
</dbReference>
<dbReference type="InterPro" id="IPR029447">
    <property type="entry name" value="DUF4439"/>
</dbReference>
<dbReference type="Pfam" id="PF14530">
    <property type="entry name" value="DUF4439"/>
    <property type="match status" value="1"/>
</dbReference>
<gene>
    <name evidence="2" type="ORF">EFY87_07745</name>
</gene>
<evidence type="ECO:0000259" key="1">
    <source>
        <dbReference type="Pfam" id="PF14530"/>
    </source>
</evidence>
<evidence type="ECO:0000313" key="3">
    <source>
        <dbReference type="Proteomes" id="UP000271678"/>
    </source>
</evidence>
<dbReference type="Proteomes" id="UP000271678">
    <property type="component" value="Unassembled WGS sequence"/>
</dbReference>
<sequence length="301" mass="31087">MPPDERRAHLRRRTVLSAAVAAAAAFGLTGCDIRLKKGAPHVPGIKTQSPPPDQPVLRQLLLQLDMAAHLQAKGKPALSQSLTRMHRAQRTRLIAVMATQGMTPAPQPTSAASPAPLGLFEAGAAQGVGTLASLTARNLPMAAAIGVTFGAAAQMLGTAQPTPNPTVPKPAETTAILPALQAAIYAFEVIVAKTPVTARARAKATLTALSPTRSAWEAALGTNAPGQPDGYALPVQPTTDAVRRQLAQQVLTDLADACAGQIAATRGDAGSFLAVVHLWTDATAQLWRWGATPSAFPGLAD</sequence>
<dbReference type="PROSITE" id="PS51257">
    <property type="entry name" value="PROKAR_LIPOPROTEIN"/>
    <property type="match status" value="1"/>
</dbReference>
<dbReference type="EMBL" id="RJJQ01000006">
    <property type="protein sequence ID" value="RNI23035.1"/>
    <property type="molecule type" value="Genomic_DNA"/>
</dbReference>
<name>A0A3M9MCV3_9MICO</name>